<evidence type="ECO:0000313" key="1">
    <source>
        <dbReference type="EMBL" id="CAI8587620.1"/>
    </source>
</evidence>
<name>A0AAV0YNF3_VICFA</name>
<reference evidence="1 2" key="1">
    <citation type="submission" date="2023-01" db="EMBL/GenBank/DDBJ databases">
        <authorList>
            <person name="Kreplak J."/>
        </authorList>
    </citation>
    <scope>NUCLEOTIDE SEQUENCE [LARGE SCALE GENOMIC DNA]</scope>
</reference>
<sequence>MEARDVKLLPKYVRGELVIHRTIWKKINERIMVATVSLKKIESEPHYSQDLIKASKNLNKTSTEADIHLIVEGVLQKTSENILRPSSSNSTVTTTNAAQARMRSAKRSFFLSRYTRKPHLKGFKGIGEIYSQEFLSGVTQVGITEDPTKKMKKAEGARHHDNLDPGTAVIVVETNLVSWEGDYVRNSDFQRRERVWVARPC</sequence>
<organism evidence="1 2">
    <name type="scientific">Vicia faba</name>
    <name type="common">Broad bean</name>
    <name type="synonym">Faba vulgaris</name>
    <dbReference type="NCBI Taxonomy" id="3906"/>
    <lineage>
        <taxon>Eukaryota</taxon>
        <taxon>Viridiplantae</taxon>
        <taxon>Streptophyta</taxon>
        <taxon>Embryophyta</taxon>
        <taxon>Tracheophyta</taxon>
        <taxon>Spermatophyta</taxon>
        <taxon>Magnoliopsida</taxon>
        <taxon>eudicotyledons</taxon>
        <taxon>Gunneridae</taxon>
        <taxon>Pentapetalae</taxon>
        <taxon>rosids</taxon>
        <taxon>fabids</taxon>
        <taxon>Fabales</taxon>
        <taxon>Fabaceae</taxon>
        <taxon>Papilionoideae</taxon>
        <taxon>50 kb inversion clade</taxon>
        <taxon>NPAAA clade</taxon>
        <taxon>Hologalegina</taxon>
        <taxon>IRL clade</taxon>
        <taxon>Fabeae</taxon>
        <taxon>Vicia</taxon>
    </lineage>
</organism>
<dbReference type="AlphaFoldDB" id="A0AAV0YNF3"/>
<dbReference type="Proteomes" id="UP001157006">
    <property type="component" value="Chromosome 1L"/>
</dbReference>
<dbReference type="EMBL" id="OX451736">
    <property type="protein sequence ID" value="CAI8587620.1"/>
    <property type="molecule type" value="Genomic_DNA"/>
</dbReference>
<keyword evidence="2" id="KW-1185">Reference proteome</keyword>
<proteinExistence type="predicted"/>
<accession>A0AAV0YNF3</accession>
<protein>
    <submittedName>
        <fullName evidence="1">Uncharacterized protein</fullName>
    </submittedName>
</protein>
<evidence type="ECO:0000313" key="2">
    <source>
        <dbReference type="Proteomes" id="UP001157006"/>
    </source>
</evidence>
<gene>
    <name evidence="1" type="ORF">VFH_I308280</name>
</gene>